<dbReference type="AlphaFoldDB" id="R7V0G9"/>
<keyword evidence="2" id="KW-0812">Transmembrane</keyword>
<sequence>MIAFSVVTARGAAPQWKNISHHYENVPDVTVLSEKPNKLMALLAIVPSLYILSELFDLFGGYPYSIQFMYDKSLFAKFTKRLSTECVIVGNGPYRCVLFVHSISALAWLKHYLEGQETQLIPLSVSLLLGWIFLMFFTRGLSSTSRFSIMIQKMFFQDLMYFVAIFVLVMVAFTTSVMAMFSNVVRMRAGVANLMFAMLNIVVEIKDKDDIPLGSFPDFTQGLIICYTTIGVILMLNMLIAMMNTSYEAVRLTKENIWKQQQLSVLLMIERRLFWCRRVCLKSECKLWYKQWDHGTRAYIDVTTS</sequence>
<evidence type="ECO:0000313" key="4">
    <source>
        <dbReference type="EnsemblMetazoa" id="CapteP150313"/>
    </source>
</evidence>
<keyword evidence="1" id="KW-0677">Repeat</keyword>
<protein>
    <recommendedName>
        <fullName evidence="6">Ion transport domain-containing protein</fullName>
    </recommendedName>
</protein>
<reference evidence="3 5" key="2">
    <citation type="journal article" date="2013" name="Nature">
        <title>Insights into bilaterian evolution from three spiralian genomes.</title>
        <authorList>
            <person name="Simakov O."/>
            <person name="Marletaz F."/>
            <person name="Cho S.J."/>
            <person name="Edsinger-Gonzales E."/>
            <person name="Havlak P."/>
            <person name="Hellsten U."/>
            <person name="Kuo D.H."/>
            <person name="Larsson T."/>
            <person name="Lv J."/>
            <person name="Arendt D."/>
            <person name="Savage R."/>
            <person name="Osoegawa K."/>
            <person name="de Jong P."/>
            <person name="Grimwood J."/>
            <person name="Chapman J.A."/>
            <person name="Shapiro H."/>
            <person name="Aerts A."/>
            <person name="Otillar R.P."/>
            <person name="Terry A.Y."/>
            <person name="Boore J.L."/>
            <person name="Grigoriev I.V."/>
            <person name="Lindberg D.R."/>
            <person name="Seaver E.C."/>
            <person name="Weisblat D.A."/>
            <person name="Putnam N.H."/>
            <person name="Rokhsar D.S."/>
        </authorList>
    </citation>
    <scope>NUCLEOTIDE SEQUENCE</scope>
    <source>
        <strain evidence="3 5">I ESC-2004</strain>
    </source>
</reference>
<feature type="transmembrane region" description="Helical" evidence="2">
    <location>
        <begin position="224"/>
        <end position="243"/>
    </location>
</feature>
<organism evidence="3">
    <name type="scientific">Capitella teleta</name>
    <name type="common">Polychaete worm</name>
    <dbReference type="NCBI Taxonomy" id="283909"/>
    <lineage>
        <taxon>Eukaryota</taxon>
        <taxon>Metazoa</taxon>
        <taxon>Spiralia</taxon>
        <taxon>Lophotrochozoa</taxon>
        <taxon>Annelida</taxon>
        <taxon>Polychaeta</taxon>
        <taxon>Sedentaria</taxon>
        <taxon>Scolecida</taxon>
        <taxon>Capitellidae</taxon>
        <taxon>Capitella</taxon>
    </lineage>
</organism>
<accession>R7V0G9</accession>
<reference evidence="5" key="1">
    <citation type="submission" date="2012-12" db="EMBL/GenBank/DDBJ databases">
        <authorList>
            <person name="Hellsten U."/>
            <person name="Grimwood J."/>
            <person name="Chapman J.A."/>
            <person name="Shapiro H."/>
            <person name="Aerts A."/>
            <person name="Otillar R.P."/>
            <person name="Terry A.Y."/>
            <person name="Boore J.L."/>
            <person name="Simakov O."/>
            <person name="Marletaz F."/>
            <person name="Cho S.-J."/>
            <person name="Edsinger-Gonzales E."/>
            <person name="Havlak P."/>
            <person name="Kuo D.-H."/>
            <person name="Larsson T."/>
            <person name="Lv J."/>
            <person name="Arendt D."/>
            <person name="Savage R."/>
            <person name="Osoegawa K."/>
            <person name="de Jong P."/>
            <person name="Lindberg D.R."/>
            <person name="Seaver E.C."/>
            <person name="Weisblat D.A."/>
            <person name="Putnam N.H."/>
            <person name="Grigoriev I.V."/>
            <person name="Rokhsar D.S."/>
        </authorList>
    </citation>
    <scope>NUCLEOTIDE SEQUENCE</scope>
    <source>
        <strain evidence="5">I ESC-2004</strain>
    </source>
</reference>
<proteinExistence type="predicted"/>
<keyword evidence="2" id="KW-1133">Transmembrane helix</keyword>
<gene>
    <name evidence="3" type="ORF">CAPTEDRAFT_150313</name>
</gene>
<feature type="transmembrane region" description="Helical" evidence="2">
    <location>
        <begin position="120"/>
        <end position="138"/>
    </location>
</feature>
<feature type="transmembrane region" description="Helical" evidence="2">
    <location>
        <begin position="39"/>
        <end position="65"/>
    </location>
</feature>
<feature type="transmembrane region" description="Helical" evidence="2">
    <location>
        <begin position="86"/>
        <end position="108"/>
    </location>
</feature>
<dbReference type="STRING" id="283909.R7V0G9"/>
<keyword evidence="2" id="KW-0472">Membrane</keyword>
<dbReference type="InterPro" id="IPR024862">
    <property type="entry name" value="TRPV"/>
</dbReference>
<evidence type="ECO:0000256" key="2">
    <source>
        <dbReference type="SAM" id="Phobius"/>
    </source>
</evidence>
<evidence type="ECO:0000313" key="5">
    <source>
        <dbReference type="Proteomes" id="UP000014760"/>
    </source>
</evidence>
<feature type="transmembrane region" description="Helical" evidence="2">
    <location>
        <begin position="159"/>
        <end position="181"/>
    </location>
</feature>
<dbReference type="EMBL" id="KB296055">
    <property type="protein sequence ID" value="ELU12333.1"/>
    <property type="molecule type" value="Genomic_DNA"/>
</dbReference>
<dbReference type="PANTHER" id="PTHR10582">
    <property type="entry name" value="TRANSIENT RECEPTOR POTENTIAL ION CHANNEL PROTEIN"/>
    <property type="match status" value="1"/>
</dbReference>
<evidence type="ECO:0000256" key="1">
    <source>
        <dbReference type="ARBA" id="ARBA00022737"/>
    </source>
</evidence>
<dbReference type="EMBL" id="AMQN01005448">
    <property type="status" value="NOT_ANNOTATED_CDS"/>
    <property type="molecule type" value="Genomic_DNA"/>
</dbReference>
<name>R7V0G9_CAPTE</name>
<dbReference type="PANTHER" id="PTHR10582:SF31">
    <property type="entry name" value="TRANSIENT RECEPTOR POTENTIAL CATION CHANNEL SUBFAMILY V MEMBER 6-LIKE"/>
    <property type="match status" value="1"/>
</dbReference>
<dbReference type="HOGENOM" id="CLU_912883_0_0_1"/>
<dbReference type="GO" id="GO:0098703">
    <property type="term" value="P:calcium ion import across plasma membrane"/>
    <property type="evidence" value="ECO:0007669"/>
    <property type="project" value="TreeGrafter"/>
</dbReference>
<dbReference type="GO" id="GO:0005262">
    <property type="term" value="F:calcium channel activity"/>
    <property type="evidence" value="ECO:0007669"/>
    <property type="project" value="TreeGrafter"/>
</dbReference>
<evidence type="ECO:0000313" key="3">
    <source>
        <dbReference type="EMBL" id="ELU12333.1"/>
    </source>
</evidence>
<dbReference type="OrthoDB" id="6281279at2759"/>
<dbReference type="Proteomes" id="UP000014760">
    <property type="component" value="Unassembled WGS sequence"/>
</dbReference>
<dbReference type="GO" id="GO:0005886">
    <property type="term" value="C:plasma membrane"/>
    <property type="evidence" value="ECO:0007669"/>
    <property type="project" value="TreeGrafter"/>
</dbReference>
<dbReference type="OMA" id="CIDIFLF"/>
<dbReference type="EnsemblMetazoa" id="CapteT150313">
    <property type="protein sequence ID" value="CapteP150313"/>
    <property type="gene ID" value="CapteG150313"/>
</dbReference>
<keyword evidence="5" id="KW-1185">Reference proteome</keyword>
<reference evidence="4" key="3">
    <citation type="submission" date="2015-06" db="UniProtKB">
        <authorList>
            <consortium name="EnsemblMetazoa"/>
        </authorList>
    </citation>
    <scope>IDENTIFICATION</scope>
</reference>
<evidence type="ECO:0008006" key="6">
    <source>
        <dbReference type="Google" id="ProtNLM"/>
    </source>
</evidence>